<keyword evidence="1" id="KW-0472">Membrane</keyword>
<evidence type="ECO:0000313" key="3">
    <source>
        <dbReference type="Proteomes" id="UP000551327"/>
    </source>
</evidence>
<dbReference type="AlphaFoldDB" id="A0A7X1FY09"/>
<gene>
    <name evidence="2" type="ORF">H7F53_04760</name>
</gene>
<evidence type="ECO:0008006" key="4">
    <source>
        <dbReference type="Google" id="ProtNLM"/>
    </source>
</evidence>
<organism evidence="2 3">
    <name type="scientific">Novosphingobium piscinae</name>
    <dbReference type="NCBI Taxonomy" id="1507448"/>
    <lineage>
        <taxon>Bacteria</taxon>
        <taxon>Pseudomonadati</taxon>
        <taxon>Pseudomonadota</taxon>
        <taxon>Alphaproteobacteria</taxon>
        <taxon>Sphingomonadales</taxon>
        <taxon>Sphingomonadaceae</taxon>
        <taxon>Novosphingobium</taxon>
    </lineage>
</organism>
<protein>
    <recommendedName>
        <fullName evidence="4">Cytochrome C oxidase assembly protein</fullName>
    </recommendedName>
</protein>
<dbReference type="Proteomes" id="UP000551327">
    <property type="component" value="Unassembled WGS sequence"/>
</dbReference>
<accession>A0A7X1FY09</accession>
<evidence type="ECO:0000313" key="2">
    <source>
        <dbReference type="EMBL" id="MBC2668452.1"/>
    </source>
</evidence>
<feature type="transmembrane region" description="Helical" evidence="1">
    <location>
        <begin position="25"/>
        <end position="44"/>
    </location>
</feature>
<sequence length="48" mass="5507">MTDLPDPRSPEYLAQRRKVIRQRNVALGLVLGFFALLFFAITIAKMDL</sequence>
<keyword evidence="1" id="KW-1133">Transmembrane helix</keyword>
<evidence type="ECO:0000256" key="1">
    <source>
        <dbReference type="SAM" id="Phobius"/>
    </source>
</evidence>
<name>A0A7X1FY09_9SPHN</name>
<reference evidence="2 3" key="1">
    <citation type="submission" date="2020-08" db="EMBL/GenBank/DDBJ databases">
        <title>The genome sequence of type strain Novosphingobium piscinae KCTC 42194.</title>
        <authorList>
            <person name="Liu Y."/>
        </authorList>
    </citation>
    <scope>NUCLEOTIDE SEQUENCE [LARGE SCALE GENOMIC DNA]</scope>
    <source>
        <strain evidence="2 3">KCTC 42194</strain>
    </source>
</reference>
<dbReference type="EMBL" id="JACLAX010000003">
    <property type="protein sequence ID" value="MBC2668452.1"/>
    <property type="molecule type" value="Genomic_DNA"/>
</dbReference>
<proteinExistence type="predicted"/>
<comment type="caution">
    <text evidence="2">The sequence shown here is derived from an EMBL/GenBank/DDBJ whole genome shotgun (WGS) entry which is preliminary data.</text>
</comment>
<keyword evidence="3" id="KW-1185">Reference proteome</keyword>
<dbReference type="RefSeq" id="WP_185678328.1">
    <property type="nucleotide sequence ID" value="NZ_JACLAX010000003.1"/>
</dbReference>
<keyword evidence="1" id="KW-0812">Transmembrane</keyword>